<dbReference type="Gene3D" id="3.40.50.300">
    <property type="entry name" value="P-loop containing nucleotide triphosphate hydrolases"/>
    <property type="match status" value="1"/>
</dbReference>
<accession>A0ABP8HCI1</accession>
<dbReference type="PANTHER" id="PTHR10513">
    <property type="entry name" value="DEOXYNUCLEOSIDE KINASE"/>
    <property type="match status" value="1"/>
</dbReference>
<keyword evidence="2" id="KW-0418">Kinase</keyword>
<dbReference type="Pfam" id="PF01712">
    <property type="entry name" value="dNK"/>
    <property type="match status" value="1"/>
</dbReference>
<feature type="domain" description="Deoxynucleoside kinase" evidence="1">
    <location>
        <begin position="24"/>
        <end position="218"/>
    </location>
</feature>
<comment type="caution">
    <text evidence="2">The sequence shown here is derived from an EMBL/GenBank/DDBJ whole genome shotgun (WGS) entry which is preliminary data.</text>
</comment>
<dbReference type="PIRSF" id="PIRSF000705">
    <property type="entry name" value="DNK"/>
    <property type="match status" value="1"/>
</dbReference>
<sequence>MGPAARTGRAFASVMPKDKQPKHIAIAGNIGAGKTTLTQMLSKHYRWIPQFEDVDDNPYLNDFYEDMPRWSFPLQIYFLNGRLRQLLEIQRGTETVIQDRTIYEDAHIFAPNLHEMSLMTKRDYDNYFTFFQTLKMMVQPPDLLIYLQCSVPTLVGQIQKRGREYEENIRLDYLKRLNDYYNKWIEGYKEGPLLIINGDENKFGEREEDFGKIINLIDAQLYGLF</sequence>
<dbReference type="Proteomes" id="UP001501725">
    <property type="component" value="Unassembled WGS sequence"/>
</dbReference>
<dbReference type="InterPro" id="IPR031314">
    <property type="entry name" value="DNK_dom"/>
</dbReference>
<dbReference type="GO" id="GO:0016301">
    <property type="term" value="F:kinase activity"/>
    <property type="evidence" value="ECO:0007669"/>
    <property type="project" value="UniProtKB-KW"/>
</dbReference>
<evidence type="ECO:0000259" key="1">
    <source>
        <dbReference type="Pfam" id="PF01712"/>
    </source>
</evidence>
<reference evidence="3" key="1">
    <citation type="journal article" date="2019" name="Int. J. Syst. Evol. Microbiol.">
        <title>The Global Catalogue of Microorganisms (GCM) 10K type strain sequencing project: providing services to taxonomists for standard genome sequencing and annotation.</title>
        <authorList>
            <consortium name="The Broad Institute Genomics Platform"/>
            <consortium name="The Broad Institute Genome Sequencing Center for Infectious Disease"/>
            <person name="Wu L."/>
            <person name="Ma J."/>
        </authorList>
    </citation>
    <scope>NUCLEOTIDE SEQUENCE [LARGE SCALE GENOMIC DNA]</scope>
    <source>
        <strain evidence="3">JCM 17919</strain>
    </source>
</reference>
<dbReference type="SUPFAM" id="SSF52540">
    <property type="entry name" value="P-loop containing nucleoside triphosphate hydrolases"/>
    <property type="match status" value="1"/>
</dbReference>
<evidence type="ECO:0000313" key="2">
    <source>
        <dbReference type="EMBL" id="GAA4337230.1"/>
    </source>
</evidence>
<keyword evidence="2" id="KW-0808">Transferase</keyword>
<dbReference type="EMBL" id="BAABGY010000009">
    <property type="protein sequence ID" value="GAA4337230.1"/>
    <property type="molecule type" value="Genomic_DNA"/>
</dbReference>
<organism evidence="2 3">
    <name type="scientific">Flaviaesturariibacter amylovorans</name>
    <dbReference type="NCBI Taxonomy" id="1084520"/>
    <lineage>
        <taxon>Bacteria</taxon>
        <taxon>Pseudomonadati</taxon>
        <taxon>Bacteroidota</taxon>
        <taxon>Chitinophagia</taxon>
        <taxon>Chitinophagales</taxon>
        <taxon>Chitinophagaceae</taxon>
        <taxon>Flaviaestuariibacter</taxon>
    </lineage>
</organism>
<dbReference type="PANTHER" id="PTHR10513:SF35">
    <property type="entry name" value="DEOXYADENOSINE KINASE"/>
    <property type="match status" value="1"/>
</dbReference>
<dbReference type="InterPro" id="IPR027417">
    <property type="entry name" value="P-loop_NTPase"/>
</dbReference>
<keyword evidence="3" id="KW-1185">Reference proteome</keyword>
<name>A0ABP8HCI1_9BACT</name>
<evidence type="ECO:0000313" key="3">
    <source>
        <dbReference type="Proteomes" id="UP001501725"/>
    </source>
</evidence>
<dbReference type="InterPro" id="IPR002624">
    <property type="entry name" value="DCK/DGK"/>
</dbReference>
<gene>
    <name evidence="2" type="ORF">GCM10023184_32950</name>
</gene>
<protein>
    <submittedName>
        <fullName evidence="2">Deoxynucleoside kinase</fullName>
    </submittedName>
</protein>
<dbReference type="InterPro" id="IPR050566">
    <property type="entry name" value="Deoxyribonucleoside_kinase"/>
</dbReference>
<dbReference type="CDD" id="cd01673">
    <property type="entry name" value="dNK"/>
    <property type="match status" value="1"/>
</dbReference>
<proteinExistence type="predicted"/>